<proteinExistence type="predicted"/>
<gene>
    <name evidence="1" type="ORF">CHILSU_LOCUS3585</name>
</gene>
<dbReference type="EMBL" id="OU963910">
    <property type="protein sequence ID" value="CAH0400394.1"/>
    <property type="molecule type" value="Genomic_DNA"/>
</dbReference>
<keyword evidence="2" id="KW-1185">Reference proteome</keyword>
<organism evidence="1 2">
    <name type="scientific">Chilo suppressalis</name>
    <name type="common">Asiatic rice borer moth</name>
    <dbReference type="NCBI Taxonomy" id="168631"/>
    <lineage>
        <taxon>Eukaryota</taxon>
        <taxon>Metazoa</taxon>
        <taxon>Ecdysozoa</taxon>
        <taxon>Arthropoda</taxon>
        <taxon>Hexapoda</taxon>
        <taxon>Insecta</taxon>
        <taxon>Pterygota</taxon>
        <taxon>Neoptera</taxon>
        <taxon>Endopterygota</taxon>
        <taxon>Lepidoptera</taxon>
        <taxon>Glossata</taxon>
        <taxon>Ditrysia</taxon>
        <taxon>Pyraloidea</taxon>
        <taxon>Crambidae</taxon>
        <taxon>Crambinae</taxon>
        <taxon>Chilo</taxon>
    </lineage>
</organism>
<evidence type="ECO:0000313" key="1">
    <source>
        <dbReference type="EMBL" id="CAH0400394.1"/>
    </source>
</evidence>
<name>A0ABN8B0Y1_CHISP</name>
<accession>A0ABN8B0Y1</accession>
<evidence type="ECO:0000313" key="2">
    <source>
        <dbReference type="Proteomes" id="UP001153292"/>
    </source>
</evidence>
<sequence>MLARCRAAAMSELRAHTPLFTTEMFEDEEVLVGNPNGRSQNILLGSKSAAGVGKLLSSAIDFLS</sequence>
<reference evidence="1" key="1">
    <citation type="submission" date="2021-12" db="EMBL/GenBank/DDBJ databases">
        <authorList>
            <person name="King R."/>
        </authorList>
    </citation>
    <scope>NUCLEOTIDE SEQUENCE</scope>
</reference>
<protein>
    <submittedName>
        <fullName evidence="1">Uncharacterized protein</fullName>
    </submittedName>
</protein>
<dbReference type="Proteomes" id="UP001153292">
    <property type="component" value="Chromosome 17"/>
</dbReference>